<dbReference type="Pfam" id="PF13927">
    <property type="entry name" value="Ig_3"/>
    <property type="match status" value="1"/>
</dbReference>
<dbReference type="AlphaFoldDB" id="A0A8X8BHU0"/>
<accession>A0A8X8BHU0</accession>
<dbReference type="SUPFAM" id="SSF48726">
    <property type="entry name" value="Immunoglobulin"/>
    <property type="match status" value="4"/>
</dbReference>
<feature type="domain" description="CTLH" evidence="30">
    <location>
        <begin position="154"/>
        <end position="211"/>
    </location>
</feature>
<dbReference type="FunFam" id="2.60.40.10:FF:000016">
    <property type="entry name" value="Fibroblast growth factor receptor"/>
    <property type="match status" value="1"/>
</dbReference>
<dbReference type="PROSITE" id="PS00107">
    <property type="entry name" value="PROTEIN_KINASE_ATP"/>
    <property type="match status" value="1"/>
</dbReference>
<evidence type="ECO:0000256" key="8">
    <source>
        <dbReference type="ARBA" id="ARBA00022679"/>
    </source>
</evidence>
<keyword evidence="13" id="KW-0967">Endosome</keyword>
<keyword evidence="12 27" id="KW-0547">Nucleotide-binding</keyword>
<keyword evidence="8" id="KW-0808">Transferase</keyword>
<dbReference type="InterPro" id="IPR050122">
    <property type="entry name" value="RTK"/>
</dbReference>
<evidence type="ECO:0000256" key="16">
    <source>
        <dbReference type="ARBA" id="ARBA00022840"/>
    </source>
</evidence>
<keyword evidence="16 27" id="KW-0067">ATP-binding</keyword>
<keyword evidence="23" id="KW-0325">Glycoprotein</keyword>
<dbReference type="GO" id="GO:0070857">
    <property type="term" value="P:regulation of bile acid biosynthetic process"/>
    <property type="evidence" value="ECO:0007669"/>
    <property type="project" value="TreeGrafter"/>
</dbReference>
<dbReference type="InterPro" id="IPR001245">
    <property type="entry name" value="Ser-Thr/Tyr_kinase_cat_dom"/>
</dbReference>
<feature type="non-terminal residue" evidence="31">
    <location>
        <position position="1242"/>
    </location>
</feature>
<reference evidence="31 32" key="1">
    <citation type="journal article" date="2021" name="Cell">
        <title>Tracing the genetic footprints of vertebrate landing in non-teleost ray-finned fishes.</title>
        <authorList>
            <person name="Bi X."/>
            <person name="Wang K."/>
            <person name="Yang L."/>
            <person name="Pan H."/>
            <person name="Jiang H."/>
            <person name="Wei Q."/>
            <person name="Fang M."/>
            <person name="Yu H."/>
            <person name="Zhu C."/>
            <person name="Cai Y."/>
            <person name="He Y."/>
            <person name="Gan X."/>
            <person name="Zeng H."/>
            <person name="Yu D."/>
            <person name="Zhu Y."/>
            <person name="Jiang H."/>
            <person name="Qiu Q."/>
            <person name="Yang H."/>
            <person name="Zhang Y.E."/>
            <person name="Wang W."/>
            <person name="Zhu M."/>
            <person name="He S."/>
            <person name="Zhang G."/>
        </authorList>
    </citation>
    <scope>NUCLEOTIDE SEQUENCE [LARGE SCALE GENOMIC DNA]</scope>
    <source>
        <strain evidence="31">Bchr_013</strain>
    </source>
</reference>
<dbReference type="PANTHER" id="PTHR24416">
    <property type="entry name" value="TYROSINE-PROTEIN KINASE RECEPTOR"/>
    <property type="match status" value="1"/>
</dbReference>
<feature type="binding site" evidence="27">
    <location>
        <position position="925"/>
    </location>
    <ligand>
        <name>ATP</name>
        <dbReference type="ChEBI" id="CHEBI:30616"/>
    </ligand>
</feature>
<dbReference type="GO" id="GO:0005524">
    <property type="term" value="F:ATP binding"/>
    <property type="evidence" value="ECO:0007669"/>
    <property type="project" value="UniProtKB-UniRule"/>
</dbReference>
<evidence type="ECO:0000256" key="19">
    <source>
        <dbReference type="ARBA" id="ARBA00023136"/>
    </source>
</evidence>
<dbReference type="CDD" id="cd05857">
    <property type="entry name" value="IgI_2_FGFR"/>
    <property type="match status" value="1"/>
</dbReference>
<gene>
    <name evidence="31" type="primary">Fgfr4</name>
    <name evidence="31" type="ORF">GTO96_0007058</name>
</gene>
<evidence type="ECO:0000256" key="7">
    <source>
        <dbReference type="ARBA" id="ARBA00022553"/>
    </source>
</evidence>
<keyword evidence="20" id="KW-0829">Tyrosine-protein kinase</keyword>
<keyword evidence="9" id="KW-0812">Transmembrane</keyword>
<feature type="domain" description="Ig-like" evidence="29">
    <location>
        <begin position="671"/>
        <end position="771"/>
    </location>
</feature>
<dbReference type="FunFam" id="2.60.40.10:FF:000020">
    <property type="entry name" value="Fibroblast growth factor receptor"/>
    <property type="match status" value="1"/>
</dbReference>
<comment type="similarity">
    <text evidence="4">Belongs to the protein kinase superfamily. TKL Ser/Thr protein kinase family. ROCO subfamily.</text>
</comment>
<dbReference type="InterPro" id="IPR011009">
    <property type="entry name" value="Kinase-like_dom_sf"/>
</dbReference>
<evidence type="ECO:0000256" key="3">
    <source>
        <dbReference type="ARBA" id="ARBA00004251"/>
    </source>
</evidence>
<dbReference type="Pfam" id="PF07714">
    <property type="entry name" value="PK_Tyr_Ser-Thr"/>
    <property type="match status" value="1"/>
</dbReference>
<evidence type="ECO:0000256" key="1">
    <source>
        <dbReference type="ARBA" id="ARBA00004177"/>
    </source>
</evidence>
<dbReference type="Gene3D" id="3.30.200.20">
    <property type="entry name" value="Phosphorylase Kinase, domain 1"/>
    <property type="match status" value="1"/>
</dbReference>
<dbReference type="InterPro" id="IPR006594">
    <property type="entry name" value="LisH"/>
</dbReference>
<comment type="subcellular location">
    <subcellularLocation>
        <location evidence="3">Cell membrane</location>
        <topology evidence="3">Single-pass type I membrane protein</topology>
    </subcellularLocation>
    <subcellularLocation>
        <location evidence="2">Endoplasmic reticulum</location>
    </subcellularLocation>
    <subcellularLocation>
        <location evidence="1">Endosome</location>
    </subcellularLocation>
</comment>
<feature type="domain" description="Ig-like" evidence="29">
    <location>
        <begin position="569"/>
        <end position="662"/>
    </location>
</feature>
<evidence type="ECO:0000256" key="22">
    <source>
        <dbReference type="ARBA" id="ARBA00023170"/>
    </source>
</evidence>
<dbReference type="InterPro" id="IPR013783">
    <property type="entry name" value="Ig-like_fold"/>
</dbReference>
<dbReference type="Pfam" id="PF00047">
    <property type="entry name" value="ig"/>
    <property type="match status" value="1"/>
</dbReference>
<dbReference type="SMART" id="SM00409">
    <property type="entry name" value="IG"/>
    <property type="match status" value="4"/>
</dbReference>
<dbReference type="SUPFAM" id="SSF52540">
    <property type="entry name" value="P-loop containing nucleoside triphosphate hydrolases"/>
    <property type="match status" value="1"/>
</dbReference>
<dbReference type="InterPro" id="IPR036179">
    <property type="entry name" value="Ig-like_dom_sf"/>
</dbReference>
<dbReference type="SMART" id="SM00408">
    <property type="entry name" value="IGc2"/>
    <property type="match status" value="4"/>
</dbReference>
<evidence type="ECO:0000256" key="11">
    <source>
        <dbReference type="ARBA" id="ARBA00022737"/>
    </source>
</evidence>
<evidence type="ECO:0000256" key="10">
    <source>
        <dbReference type="ARBA" id="ARBA00022729"/>
    </source>
</evidence>
<dbReference type="InterPro" id="IPR000719">
    <property type="entry name" value="Prot_kinase_dom"/>
</dbReference>
<feature type="non-terminal residue" evidence="31">
    <location>
        <position position="1"/>
    </location>
</feature>
<dbReference type="SMART" id="SM00757">
    <property type="entry name" value="CRA"/>
    <property type="match status" value="1"/>
</dbReference>
<evidence type="ECO:0000256" key="2">
    <source>
        <dbReference type="ARBA" id="ARBA00004240"/>
    </source>
</evidence>
<keyword evidence="24" id="KW-0393">Immunoglobulin domain</keyword>
<keyword evidence="21" id="KW-1015">Disulfide bond</keyword>
<evidence type="ECO:0000256" key="13">
    <source>
        <dbReference type="ARBA" id="ARBA00022753"/>
    </source>
</evidence>
<keyword evidence="18" id="KW-1133">Transmembrane helix</keyword>
<dbReference type="GO" id="GO:0043235">
    <property type="term" value="C:receptor complex"/>
    <property type="evidence" value="ECO:0007669"/>
    <property type="project" value="TreeGrafter"/>
</dbReference>
<evidence type="ECO:0000256" key="20">
    <source>
        <dbReference type="ARBA" id="ARBA00023137"/>
    </source>
</evidence>
<sequence length="1242" mass="140007">MEQCACVERELDKVLYRFVMYGHLSEESLDELLRYVSEVRRHLASSGLKDGDLTGIVYSSMSQCCKNIKESLQRLASSHKDIHGSVSKVGKAIDRNFDAEISAVVADNVWELQERQKYLSETIVEHLYRQGMLNVAEDLCKESGVAIDIGMKQPFLELNRILEALKMRDLHPALEWAVTNRQRLLDLNSTLEFRLHRLYFISLLSGGMKNQAEALQYARHFQPFATQHQRDIQILMGSLVYLRIGIENSPYRHLLENGNWSDICTIFTRDACALLGLSVESPLSVSIIISCTIISPHLEPVPVIQYIRHNVPLDIKSEPDMAVQYVTQRMEKTIGAAFVAKPIHVGEKVVTLGIWDTAGSERYEAMSRIYYRGAKAAIVCYDLTDSSSFLRVKFWVKELQNCEEVNVLKFSDDFGNSKVDVLLLSNVSLEDSGKYSCTSGNSVGTAWLTVLPEDQFEETTEHLLLDPGDVLKLTCDTNRTSGINWYKEASRILSGTRVQIRHNVLEISDMTYEDSGLYLCVVQGTGEILRNFTITVVDSLASGDDDEDSGGDGTTSEVEDERVYFTRAPYWTHTQRMEKKLYAVPAGNTVKFRCPAMGSPLPTIRWLKNGREFRGEHRIGGIKLRHQHWSLVMESVVPSDRGNYTCLVENKYGIISHTYLLDVLERSPHRPILQAGLPANTTAVVGSDVELYCKVYSDAQPHIQWLKHIEKNGSRYGPDGVPYVQVLKTASINVSEIEVLYLPNVKFEDAGEYTCLAGNSIGISFQSAWLTVIPEEDLVRDADINETKYTDIIIYASGSLAIVMAIVIVVLCRMQSPPTKEPFDVLPVQKLSKFPLRRQYSLDSNSSGKSSASLMRVARLSSSCTPMLPGVMELELPLDPNWEFPRDNLVLGKPLGEGCFGQVVRAEAYGMNKENLDQACTVAVKMLKDDATDKDLADLISEMELMKVMDKHKNIINLLGVCTQDGPLYVIVEYASKGSLREYLRARRPPGMDYTFDITKVPEEQLTFKDLLSCAYQVARGMEYLASKRCIHRDLAARNVLVTEDNVMKIADFGLARGVHQIDYYKKTTNGRLPVKWMAPEALFDRVYTHQSDVWSFGVLMWEIFTLGGSPYPGIPVEELFKLLKEGHRMDKPSNCTHELYMLMTECWHAVPLQRPTFKRLVEELDRVLASVSDEGIVDPWFETLLLTSTFLEFAQLGIGRGYLHKYNIKIADVTLVQKMSTIFSGSCSVLQMFGSKMSRSG</sequence>
<dbReference type="GO" id="GO:0017134">
    <property type="term" value="F:fibroblast growth factor binding"/>
    <property type="evidence" value="ECO:0007669"/>
    <property type="project" value="TreeGrafter"/>
</dbReference>
<dbReference type="InterPro" id="IPR013098">
    <property type="entry name" value="Ig_I-set"/>
</dbReference>
<evidence type="ECO:0000256" key="12">
    <source>
        <dbReference type="ARBA" id="ARBA00022741"/>
    </source>
</evidence>
<feature type="domain" description="Ig-like" evidence="29">
    <location>
        <begin position="452"/>
        <end position="535"/>
    </location>
</feature>
<dbReference type="PANTHER" id="PTHR24416:SF343">
    <property type="entry name" value="FIBROBLAST GROWTH FACTOR RECEPTOR 4"/>
    <property type="match status" value="1"/>
</dbReference>
<dbReference type="Pfam" id="PF10607">
    <property type="entry name" value="CTLH"/>
    <property type="match status" value="1"/>
</dbReference>
<name>A0A8X8BHU0_POLSE</name>
<evidence type="ECO:0000256" key="24">
    <source>
        <dbReference type="ARBA" id="ARBA00023319"/>
    </source>
</evidence>
<dbReference type="InterPro" id="IPR003599">
    <property type="entry name" value="Ig_sub"/>
</dbReference>
<dbReference type="PROSITE" id="PS50896">
    <property type="entry name" value="LISH"/>
    <property type="match status" value="1"/>
</dbReference>
<dbReference type="PROSITE" id="PS50835">
    <property type="entry name" value="IG_LIKE"/>
    <property type="match status" value="4"/>
</dbReference>
<keyword evidence="17" id="KW-0832">Ubl conjugation</keyword>
<keyword evidence="19" id="KW-0472">Membrane</keyword>
<dbReference type="InterPro" id="IPR003598">
    <property type="entry name" value="Ig_sub2"/>
</dbReference>
<evidence type="ECO:0000313" key="32">
    <source>
        <dbReference type="Proteomes" id="UP000886611"/>
    </source>
</evidence>
<organism evidence="31 32">
    <name type="scientific">Polypterus senegalus</name>
    <name type="common">Senegal bichir</name>
    <dbReference type="NCBI Taxonomy" id="55291"/>
    <lineage>
        <taxon>Eukaryota</taxon>
        <taxon>Metazoa</taxon>
        <taxon>Chordata</taxon>
        <taxon>Craniata</taxon>
        <taxon>Vertebrata</taxon>
        <taxon>Euteleostomi</taxon>
        <taxon>Actinopterygii</taxon>
        <taxon>Polypteriformes</taxon>
        <taxon>Polypteridae</taxon>
        <taxon>Polypterus</taxon>
    </lineage>
</organism>
<dbReference type="PROSITE" id="PS00109">
    <property type="entry name" value="PROTEIN_KINASE_TYR"/>
    <property type="match status" value="1"/>
</dbReference>
<dbReference type="GO" id="GO:0005007">
    <property type="term" value="F:fibroblast growth factor receptor activity"/>
    <property type="evidence" value="ECO:0007669"/>
    <property type="project" value="TreeGrafter"/>
</dbReference>
<keyword evidence="15" id="KW-0256">Endoplasmic reticulum</keyword>
<dbReference type="GO" id="GO:0005783">
    <property type="term" value="C:endoplasmic reticulum"/>
    <property type="evidence" value="ECO:0007669"/>
    <property type="project" value="UniProtKB-SubCell"/>
</dbReference>
<dbReference type="GO" id="GO:0045595">
    <property type="term" value="P:regulation of cell differentiation"/>
    <property type="evidence" value="ECO:0007669"/>
    <property type="project" value="UniProtKB-ARBA"/>
</dbReference>
<dbReference type="Proteomes" id="UP000886611">
    <property type="component" value="Unassembled WGS sequence"/>
</dbReference>
<dbReference type="SMART" id="SM00175">
    <property type="entry name" value="RAB"/>
    <property type="match status" value="1"/>
</dbReference>
<dbReference type="InterPro" id="IPR013151">
    <property type="entry name" value="Immunoglobulin_dom"/>
</dbReference>
<evidence type="ECO:0000256" key="26">
    <source>
        <dbReference type="ARBA" id="ARBA00051243"/>
    </source>
</evidence>
<dbReference type="InterPro" id="IPR001806">
    <property type="entry name" value="Small_GTPase"/>
</dbReference>
<dbReference type="PROSITE" id="PS50011">
    <property type="entry name" value="PROTEIN_KINASE_DOM"/>
    <property type="match status" value="1"/>
</dbReference>
<keyword evidence="14" id="KW-0418">Kinase</keyword>
<protein>
    <recommendedName>
        <fullName evidence="25">Fibroblast growth factor receptor 4</fullName>
        <ecNumber evidence="5">2.7.10.1</ecNumber>
    </recommendedName>
</protein>
<dbReference type="EMBL" id="JAATIS010009265">
    <property type="protein sequence ID" value="KAG2455277.1"/>
    <property type="molecule type" value="Genomic_DNA"/>
</dbReference>
<dbReference type="GO" id="GO:0005768">
    <property type="term" value="C:endosome"/>
    <property type="evidence" value="ECO:0007669"/>
    <property type="project" value="UniProtKB-SubCell"/>
</dbReference>
<dbReference type="Pfam" id="PF07679">
    <property type="entry name" value="I-set"/>
    <property type="match status" value="1"/>
</dbReference>
<dbReference type="Gene3D" id="1.10.510.10">
    <property type="entry name" value="Transferase(Phosphotransferase) domain 1"/>
    <property type="match status" value="1"/>
</dbReference>
<evidence type="ECO:0000259" key="29">
    <source>
        <dbReference type="PROSITE" id="PS50835"/>
    </source>
</evidence>
<dbReference type="FunFam" id="1.10.510.10:FF:000007">
    <property type="entry name" value="Fibroblast growth factor receptor"/>
    <property type="match status" value="1"/>
</dbReference>
<dbReference type="InterPro" id="IPR007110">
    <property type="entry name" value="Ig-like_dom"/>
</dbReference>
<evidence type="ECO:0000256" key="6">
    <source>
        <dbReference type="ARBA" id="ARBA00022475"/>
    </source>
</evidence>
<dbReference type="FunFam" id="3.30.200.20:FF:000011">
    <property type="entry name" value="Fibroblast growth factor receptor"/>
    <property type="match status" value="1"/>
</dbReference>
<keyword evidence="6" id="KW-1003">Cell membrane</keyword>
<proteinExistence type="inferred from homology"/>
<dbReference type="InterPro" id="IPR024964">
    <property type="entry name" value="CTLH/CRA"/>
</dbReference>
<dbReference type="PROSITE" id="PS51419">
    <property type="entry name" value="RAB"/>
    <property type="match status" value="1"/>
</dbReference>
<evidence type="ECO:0000256" key="17">
    <source>
        <dbReference type="ARBA" id="ARBA00022843"/>
    </source>
</evidence>
<dbReference type="GO" id="GO:0003924">
    <property type="term" value="F:GTPase activity"/>
    <property type="evidence" value="ECO:0007669"/>
    <property type="project" value="InterPro"/>
</dbReference>
<keyword evidence="10" id="KW-0732">Signal</keyword>
<dbReference type="Gene3D" id="2.60.40.10">
    <property type="entry name" value="Immunoglobulins"/>
    <property type="match status" value="3"/>
</dbReference>
<dbReference type="GO" id="GO:0070374">
    <property type="term" value="P:positive regulation of ERK1 and ERK2 cascade"/>
    <property type="evidence" value="ECO:0007669"/>
    <property type="project" value="TreeGrafter"/>
</dbReference>
<dbReference type="PROSITE" id="PS50897">
    <property type="entry name" value="CTLH"/>
    <property type="match status" value="1"/>
</dbReference>
<evidence type="ECO:0000256" key="9">
    <source>
        <dbReference type="ARBA" id="ARBA00022692"/>
    </source>
</evidence>
<evidence type="ECO:0000256" key="15">
    <source>
        <dbReference type="ARBA" id="ARBA00022824"/>
    </source>
</evidence>
<comment type="caution">
    <text evidence="31">The sequence shown here is derived from an EMBL/GenBank/DDBJ whole genome shotgun (WGS) entry which is preliminary data.</text>
</comment>
<dbReference type="GO" id="GO:0005886">
    <property type="term" value="C:plasma membrane"/>
    <property type="evidence" value="ECO:0007669"/>
    <property type="project" value="UniProtKB-SubCell"/>
</dbReference>
<evidence type="ECO:0000256" key="4">
    <source>
        <dbReference type="ARBA" id="ARBA00008171"/>
    </source>
</evidence>
<dbReference type="EC" id="2.7.10.1" evidence="5"/>
<evidence type="ECO:0000256" key="14">
    <source>
        <dbReference type="ARBA" id="ARBA00022777"/>
    </source>
</evidence>
<evidence type="ECO:0000256" key="25">
    <source>
        <dbReference type="ARBA" id="ARBA00039655"/>
    </source>
</evidence>
<evidence type="ECO:0000259" key="30">
    <source>
        <dbReference type="PROSITE" id="PS50897"/>
    </source>
</evidence>
<feature type="domain" description="Protein kinase" evidence="28">
    <location>
        <begin position="889"/>
        <end position="1182"/>
    </location>
</feature>
<dbReference type="SMART" id="SM00406">
    <property type="entry name" value="IGv"/>
    <property type="match status" value="3"/>
</dbReference>
<dbReference type="InterPro" id="IPR008266">
    <property type="entry name" value="Tyr_kinase_AS"/>
</dbReference>
<comment type="catalytic activity">
    <reaction evidence="26">
        <text>L-tyrosyl-[protein] + ATP = O-phospho-L-tyrosyl-[protein] + ADP + H(+)</text>
        <dbReference type="Rhea" id="RHEA:10596"/>
        <dbReference type="Rhea" id="RHEA-COMP:10136"/>
        <dbReference type="Rhea" id="RHEA-COMP:20101"/>
        <dbReference type="ChEBI" id="CHEBI:15378"/>
        <dbReference type="ChEBI" id="CHEBI:30616"/>
        <dbReference type="ChEBI" id="CHEBI:46858"/>
        <dbReference type="ChEBI" id="CHEBI:61978"/>
        <dbReference type="ChEBI" id="CHEBI:456216"/>
        <dbReference type="EC" id="2.7.10.1"/>
    </reaction>
</comment>
<dbReference type="InterPro" id="IPR013106">
    <property type="entry name" value="Ig_V-set"/>
</dbReference>
<dbReference type="Pfam" id="PF00071">
    <property type="entry name" value="Ras"/>
    <property type="match status" value="1"/>
</dbReference>
<evidence type="ECO:0000256" key="23">
    <source>
        <dbReference type="ARBA" id="ARBA00023180"/>
    </source>
</evidence>
<keyword evidence="32" id="KW-1185">Reference proteome</keyword>
<evidence type="ECO:0000259" key="28">
    <source>
        <dbReference type="PROSITE" id="PS50011"/>
    </source>
</evidence>
<keyword evidence="22" id="KW-0675">Receptor</keyword>
<evidence type="ECO:0000256" key="18">
    <source>
        <dbReference type="ARBA" id="ARBA00022989"/>
    </source>
</evidence>
<dbReference type="GO" id="GO:0005525">
    <property type="term" value="F:GTP binding"/>
    <property type="evidence" value="ECO:0007669"/>
    <property type="project" value="InterPro"/>
</dbReference>
<dbReference type="InterPro" id="IPR027417">
    <property type="entry name" value="P-loop_NTPase"/>
</dbReference>
<dbReference type="PRINTS" id="PR00109">
    <property type="entry name" value="TYRKINASE"/>
</dbReference>
<feature type="domain" description="Ig-like" evidence="29">
    <location>
        <begin position="395"/>
        <end position="449"/>
    </location>
</feature>
<evidence type="ECO:0000256" key="21">
    <source>
        <dbReference type="ARBA" id="ARBA00023157"/>
    </source>
</evidence>
<evidence type="ECO:0000313" key="31">
    <source>
        <dbReference type="EMBL" id="KAG2455277.1"/>
    </source>
</evidence>
<dbReference type="Gene3D" id="3.40.50.300">
    <property type="entry name" value="P-loop containing nucleotide triphosphate hydrolases"/>
    <property type="match status" value="1"/>
</dbReference>
<dbReference type="SMART" id="SM00668">
    <property type="entry name" value="CTLH"/>
    <property type="match status" value="1"/>
</dbReference>
<keyword evidence="11" id="KW-0677">Repeat</keyword>
<dbReference type="SMART" id="SM00219">
    <property type="entry name" value="TyrKc"/>
    <property type="match status" value="1"/>
</dbReference>
<keyword evidence="7" id="KW-0597">Phosphoprotein</keyword>
<dbReference type="InterPro" id="IPR017441">
    <property type="entry name" value="Protein_kinase_ATP_BS"/>
</dbReference>
<dbReference type="InterPro" id="IPR006595">
    <property type="entry name" value="CTLH_C"/>
</dbReference>
<evidence type="ECO:0000256" key="5">
    <source>
        <dbReference type="ARBA" id="ARBA00011902"/>
    </source>
</evidence>
<dbReference type="SUPFAM" id="SSF56112">
    <property type="entry name" value="Protein kinase-like (PK-like)"/>
    <property type="match status" value="1"/>
</dbReference>
<dbReference type="InterPro" id="IPR020635">
    <property type="entry name" value="Tyr_kinase_cat_dom"/>
</dbReference>
<evidence type="ECO:0000256" key="27">
    <source>
        <dbReference type="PROSITE-ProRule" id="PRU10141"/>
    </source>
</evidence>
<dbReference type="InterPro" id="IPR013144">
    <property type="entry name" value="CRA_dom"/>
</dbReference>